<gene>
    <name evidence="7" type="ORF">GJV26_02615</name>
</gene>
<keyword evidence="5" id="KW-0411">Iron-sulfur</keyword>
<dbReference type="RefSeq" id="WP_155707404.1">
    <property type="nucleotide sequence ID" value="NZ_BMWU01000016.1"/>
</dbReference>
<evidence type="ECO:0000256" key="5">
    <source>
        <dbReference type="ARBA" id="ARBA00023014"/>
    </source>
</evidence>
<dbReference type="Gene3D" id="3.90.380.10">
    <property type="entry name" value="Naphthalene 1,2-dioxygenase Alpha Subunit, Chain A, domain 1"/>
    <property type="match status" value="1"/>
</dbReference>
<evidence type="ECO:0000256" key="4">
    <source>
        <dbReference type="ARBA" id="ARBA00023004"/>
    </source>
</evidence>
<dbReference type="Pfam" id="PF19112">
    <property type="entry name" value="VanA_C"/>
    <property type="match status" value="1"/>
</dbReference>
<dbReference type="InterPro" id="IPR050584">
    <property type="entry name" value="Cholesterol_7-desaturase"/>
</dbReference>
<dbReference type="Gene3D" id="2.102.10.10">
    <property type="entry name" value="Rieske [2Fe-2S] iron-sulphur domain"/>
    <property type="match status" value="1"/>
</dbReference>
<organism evidence="7 8">
    <name type="scientific">Pseudoduganella dura</name>
    <dbReference type="NCBI Taxonomy" id="321982"/>
    <lineage>
        <taxon>Bacteria</taxon>
        <taxon>Pseudomonadati</taxon>
        <taxon>Pseudomonadota</taxon>
        <taxon>Betaproteobacteria</taxon>
        <taxon>Burkholderiales</taxon>
        <taxon>Oxalobacteraceae</taxon>
        <taxon>Telluria group</taxon>
        <taxon>Pseudoduganella</taxon>
    </lineage>
</organism>
<dbReference type="OrthoDB" id="9769355at2"/>
<protein>
    <submittedName>
        <fullName evidence="7">Rieske 2Fe-2S domain-containing protein</fullName>
    </submittedName>
</protein>
<dbReference type="GO" id="GO:0016491">
    <property type="term" value="F:oxidoreductase activity"/>
    <property type="evidence" value="ECO:0007669"/>
    <property type="project" value="UniProtKB-KW"/>
</dbReference>
<evidence type="ECO:0000256" key="1">
    <source>
        <dbReference type="ARBA" id="ARBA00022714"/>
    </source>
</evidence>
<dbReference type="CDD" id="cd03532">
    <property type="entry name" value="Rieske_RO_Alpha_VanA_DdmC"/>
    <property type="match status" value="1"/>
</dbReference>
<dbReference type="PROSITE" id="PS51296">
    <property type="entry name" value="RIESKE"/>
    <property type="match status" value="1"/>
</dbReference>
<dbReference type="Proteomes" id="UP000431684">
    <property type="component" value="Unassembled WGS sequence"/>
</dbReference>
<dbReference type="CDD" id="cd08878">
    <property type="entry name" value="RHO_alpha_C_DMO-like"/>
    <property type="match status" value="1"/>
</dbReference>
<accession>A0A6I3X6J8</accession>
<evidence type="ECO:0000256" key="3">
    <source>
        <dbReference type="ARBA" id="ARBA00023002"/>
    </source>
</evidence>
<evidence type="ECO:0000259" key="6">
    <source>
        <dbReference type="PROSITE" id="PS51296"/>
    </source>
</evidence>
<evidence type="ECO:0000313" key="7">
    <source>
        <dbReference type="EMBL" id="MUI11386.1"/>
    </source>
</evidence>
<keyword evidence="2" id="KW-0479">Metal-binding</keyword>
<dbReference type="GO" id="GO:0046872">
    <property type="term" value="F:metal ion binding"/>
    <property type="evidence" value="ECO:0007669"/>
    <property type="project" value="UniProtKB-KW"/>
</dbReference>
<keyword evidence="8" id="KW-1185">Reference proteome</keyword>
<feature type="domain" description="Rieske" evidence="6">
    <location>
        <begin position="7"/>
        <end position="108"/>
    </location>
</feature>
<dbReference type="Pfam" id="PF00355">
    <property type="entry name" value="Rieske"/>
    <property type="match status" value="1"/>
</dbReference>
<comment type="caution">
    <text evidence="7">The sequence shown here is derived from an EMBL/GenBank/DDBJ whole genome shotgun (WGS) entry which is preliminary data.</text>
</comment>
<dbReference type="GO" id="GO:0051537">
    <property type="term" value="F:2 iron, 2 sulfur cluster binding"/>
    <property type="evidence" value="ECO:0007669"/>
    <property type="project" value="UniProtKB-KW"/>
</dbReference>
<dbReference type="EMBL" id="WNWM01000002">
    <property type="protein sequence ID" value="MUI11386.1"/>
    <property type="molecule type" value="Genomic_DNA"/>
</dbReference>
<name>A0A6I3X6J8_9BURK</name>
<sequence>MFILNAWYIAAWAHEVTDVPLARRICDEPVVLFRTKDGTAAALLDRCCHRGAPLSLGTVVDAGIRCGYHGLEFDCSGKCVKVPGQERIPQRAAVRSFPLHEKDEFLWIWLGDPALADTTTIIDYPYHNDYAQWPHKHGLYHCKADYRLLIDNLMDLTHVGYVHASTIGGHPKVHVEALMETTPTDTGLKFIRWMRNSVPPPTYAAAVKFKGNVDRWQEFEFLAPGNIIQWSGAIDTGNGAEQNRNQPGFSLRLFHGLTPETQNSCHYFWSTANGYRQDDPAATDQLFEAIGAAFNEDKVFVEEQQLRLDELGEASLVDIVSDRARIHMRRILDRMAAAEGVAASK</sequence>
<keyword evidence="4" id="KW-0408">Iron</keyword>
<evidence type="ECO:0000313" key="8">
    <source>
        <dbReference type="Proteomes" id="UP000431684"/>
    </source>
</evidence>
<evidence type="ECO:0000256" key="2">
    <source>
        <dbReference type="ARBA" id="ARBA00022723"/>
    </source>
</evidence>
<dbReference type="InterPro" id="IPR044043">
    <property type="entry name" value="VanA_C_cat"/>
</dbReference>
<proteinExistence type="predicted"/>
<dbReference type="InterPro" id="IPR036922">
    <property type="entry name" value="Rieske_2Fe-2S_sf"/>
</dbReference>
<dbReference type="PANTHER" id="PTHR21266">
    <property type="entry name" value="IRON-SULFUR DOMAIN CONTAINING PROTEIN"/>
    <property type="match status" value="1"/>
</dbReference>
<dbReference type="SUPFAM" id="SSF50022">
    <property type="entry name" value="ISP domain"/>
    <property type="match status" value="1"/>
</dbReference>
<dbReference type="PANTHER" id="PTHR21266:SF60">
    <property type="entry name" value="3-KETOSTEROID-9-ALPHA-MONOOXYGENASE, OXYGENASE COMPONENT"/>
    <property type="match status" value="1"/>
</dbReference>
<dbReference type="AlphaFoldDB" id="A0A6I3X6J8"/>
<dbReference type="InterPro" id="IPR017941">
    <property type="entry name" value="Rieske_2Fe-2S"/>
</dbReference>
<reference evidence="7 8" key="1">
    <citation type="submission" date="2019-11" db="EMBL/GenBank/DDBJ databases">
        <title>Draft Genome Sequences of Six Type Strains of the Genus Massilia.</title>
        <authorList>
            <person name="Miess H."/>
            <person name="Frediansyah A."/>
            <person name="Goeker M."/>
            <person name="Gross H."/>
        </authorList>
    </citation>
    <scope>NUCLEOTIDE SEQUENCE [LARGE SCALE GENOMIC DNA]</scope>
    <source>
        <strain evidence="7 8">DSM 17513</strain>
    </source>
</reference>
<keyword evidence="1" id="KW-0001">2Fe-2S</keyword>
<dbReference type="SUPFAM" id="SSF55961">
    <property type="entry name" value="Bet v1-like"/>
    <property type="match status" value="1"/>
</dbReference>
<keyword evidence="3" id="KW-0560">Oxidoreductase</keyword>